<organism evidence="10 11">
    <name type="scientific">Marinobacterium iners DSM 11526</name>
    <dbReference type="NCBI Taxonomy" id="1122198"/>
    <lineage>
        <taxon>Bacteria</taxon>
        <taxon>Pseudomonadati</taxon>
        <taxon>Pseudomonadota</taxon>
        <taxon>Gammaproteobacteria</taxon>
        <taxon>Oceanospirillales</taxon>
        <taxon>Oceanospirillaceae</taxon>
        <taxon>Marinobacterium</taxon>
    </lineage>
</organism>
<comment type="function">
    <text evidence="7">Mechanosensitive channel that participates in the regulation of osmotic pressure changes within the cell, opening in response to stretch forces in the membrane lipid bilayer, without the need for other proteins. Contributes to normal resistance to hypoosmotic shock. Forms an ion channel of 1.0 nanosiemens conductance with a slight preference for anions.</text>
</comment>
<evidence type="ECO:0000256" key="1">
    <source>
        <dbReference type="ARBA" id="ARBA00004651"/>
    </source>
</evidence>
<comment type="similarity">
    <text evidence="2 7">Belongs to the MscS (TC 1.A.23) family.</text>
</comment>
<keyword evidence="7" id="KW-0997">Cell inner membrane</keyword>
<evidence type="ECO:0000313" key="10">
    <source>
        <dbReference type="EMBL" id="SEA31425.1"/>
    </source>
</evidence>
<proteinExistence type="inferred from homology"/>
<dbReference type="STRING" id="1122198.SAMN02745729_102289"/>
<keyword evidence="7" id="KW-0813">Transport</keyword>
<dbReference type="Pfam" id="PF00924">
    <property type="entry name" value="MS_channel_2nd"/>
    <property type="match status" value="1"/>
</dbReference>
<dbReference type="Pfam" id="PF05552">
    <property type="entry name" value="MS_channel_1st_1"/>
    <property type="match status" value="1"/>
</dbReference>
<dbReference type="AlphaFoldDB" id="A0A1H4A626"/>
<sequence>MEAFSQEYILPWAVNIALAIAIFFVGRLVVKLLMNVVGRLLRKSKMDVMLINFISSIAYALLLLFVIIAALGQLGVDTTSLIALIGAAGLAIGLSLQDSLKNFAAGVMLIVFRPFKAGDFVEAGGVTGIVEHITIFNSVFRTGDNREVIIPNGKIYADNITNYSTRETRRVDMVFGIGYGDDLLKAKQILVDILAQDERVLKEPEPVVNVAALADSSVNFNVRPWVKNADYWPVLWDTTEKVKLEFDRQGISIPFPQMDVHFHREESAD</sequence>
<dbReference type="InterPro" id="IPR006685">
    <property type="entry name" value="MscS_channel_2nd"/>
</dbReference>
<dbReference type="Gene3D" id="2.30.30.60">
    <property type="match status" value="1"/>
</dbReference>
<dbReference type="PANTHER" id="PTHR30221:SF1">
    <property type="entry name" value="SMALL-CONDUCTANCE MECHANOSENSITIVE CHANNEL"/>
    <property type="match status" value="1"/>
</dbReference>
<evidence type="ECO:0000259" key="8">
    <source>
        <dbReference type="Pfam" id="PF00924"/>
    </source>
</evidence>
<protein>
    <recommendedName>
        <fullName evidence="7">Small-conductance mechanosensitive channel</fullName>
    </recommendedName>
</protein>
<accession>A0A1H4A626</accession>
<keyword evidence="3" id="KW-1003">Cell membrane</keyword>
<keyword evidence="11" id="KW-1185">Reference proteome</keyword>
<feature type="transmembrane region" description="Helical" evidence="7">
    <location>
        <begin position="12"/>
        <end position="30"/>
    </location>
</feature>
<dbReference type="Pfam" id="PF21082">
    <property type="entry name" value="MS_channel_3rd"/>
    <property type="match status" value="1"/>
</dbReference>
<dbReference type="InterPro" id="IPR008910">
    <property type="entry name" value="MSC_TM_helix"/>
</dbReference>
<dbReference type="Gene3D" id="1.10.287.1260">
    <property type="match status" value="1"/>
</dbReference>
<dbReference type="InterPro" id="IPR049278">
    <property type="entry name" value="MS_channel_C"/>
</dbReference>
<dbReference type="GO" id="GO:0005886">
    <property type="term" value="C:plasma membrane"/>
    <property type="evidence" value="ECO:0007669"/>
    <property type="project" value="UniProtKB-SubCell"/>
</dbReference>
<gene>
    <name evidence="10" type="ORF">SAMN02745729_102289</name>
</gene>
<evidence type="ECO:0000256" key="5">
    <source>
        <dbReference type="ARBA" id="ARBA00022989"/>
    </source>
</evidence>
<dbReference type="GO" id="GO:0008381">
    <property type="term" value="F:mechanosensitive monoatomic ion channel activity"/>
    <property type="evidence" value="ECO:0007669"/>
    <property type="project" value="InterPro"/>
</dbReference>
<dbReference type="InterPro" id="IPR023408">
    <property type="entry name" value="MscS_beta-dom_sf"/>
</dbReference>
<dbReference type="RefSeq" id="WP_091823697.1">
    <property type="nucleotide sequence ID" value="NZ_FNRJ01000002.1"/>
</dbReference>
<dbReference type="InterPro" id="IPR011066">
    <property type="entry name" value="MscS_channel_C_sf"/>
</dbReference>
<comment type="caution">
    <text evidence="7">Lacks conserved residue(s) required for the propagation of feature annotation.</text>
</comment>
<keyword evidence="4 7" id="KW-0812">Transmembrane</keyword>
<evidence type="ECO:0000256" key="4">
    <source>
        <dbReference type="ARBA" id="ARBA00022692"/>
    </source>
</evidence>
<evidence type="ECO:0000259" key="9">
    <source>
        <dbReference type="Pfam" id="PF21082"/>
    </source>
</evidence>
<evidence type="ECO:0000313" key="11">
    <source>
        <dbReference type="Proteomes" id="UP000242469"/>
    </source>
</evidence>
<name>A0A1H4A626_9GAMM</name>
<feature type="transmembrane region" description="Helical" evidence="7">
    <location>
        <begin position="50"/>
        <end position="72"/>
    </location>
</feature>
<keyword evidence="6 7" id="KW-0472">Membrane</keyword>
<evidence type="ECO:0000256" key="3">
    <source>
        <dbReference type="ARBA" id="ARBA00022475"/>
    </source>
</evidence>
<comment type="subunit">
    <text evidence="7">Homoheptamer.</text>
</comment>
<dbReference type="InterPro" id="IPR045275">
    <property type="entry name" value="MscS_archaea/bacteria_type"/>
</dbReference>
<dbReference type="Gene3D" id="3.30.70.100">
    <property type="match status" value="1"/>
</dbReference>
<dbReference type="SUPFAM" id="SSF50182">
    <property type="entry name" value="Sm-like ribonucleoproteins"/>
    <property type="match status" value="1"/>
</dbReference>
<evidence type="ECO:0000256" key="2">
    <source>
        <dbReference type="ARBA" id="ARBA00008017"/>
    </source>
</evidence>
<dbReference type="SUPFAM" id="SSF82861">
    <property type="entry name" value="Mechanosensitive channel protein MscS (YggB), transmembrane region"/>
    <property type="match status" value="1"/>
</dbReference>
<keyword evidence="5 7" id="KW-1133">Transmembrane helix</keyword>
<dbReference type="PANTHER" id="PTHR30221">
    <property type="entry name" value="SMALL-CONDUCTANCE MECHANOSENSITIVE CHANNEL"/>
    <property type="match status" value="1"/>
</dbReference>
<dbReference type="InterPro" id="IPR010920">
    <property type="entry name" value="LSM_dom_sf"/>
</dbReference>
<keyword evidence="7" id="KW-0407">Ion channel</keyword>
<keyword evidence="7" id="KW-0406">Ion transport</keyword>
<dbReference type="SUPFAM" id="SSF82689">
    <property type="entry name" value="Mechanosensitive channel protein MscS (YggB), C-terminal domain"/>
    <property type="match status" value="1"/>
</dbReference>
<feature type="domain" description="Mechanosensitive ion channel MscS" evidence="8">
    <location>
        <begin position="98"/>
        <end position="164"/>
    </location>
</feature>
<evidence type="ECO:0000256" key="7">
    <source>
        <dbReference type="RuleBase" id="RU369025"/>
    </source>
</evidence>
<dbReference type="OrthoDB" id="9809206at2"/>
<dbReference type="Proteomes" id="UP000242469">
    <property type="component" value="Unassembled WGS sequence"/>
</dbReference>
<comment type="subcellular location">
    <subcellularLocation>
        <location evidence="7">Cell inner membrane</location>
        <topology evidence="7">Multi-pass membrane protein</topology>
    </subcellularLocation>
    <subcellularLocation>
        <location evidence="1">Cell membrane</location>
        <topology evidence="1">Multi-pass membrane protein</topology>
    </subcellularLocation>
</comment>
<reference evidence="11" key="1">
    <citation type="submission" date="2016-10" db="EMBL/GenBank/DDBJ databases">
        <authorList>
            <person name="Varghese N."/>
            <person name="Submissions S."/>
        </authorList>
    </citation>
    <scope>NUCLEOTIDE SEQUENCE [LARGE SCALE GENOMIC DNA]</scope>
    <source>
        <strain evidence="11">DSM 11526</strain>
    </source>
</reference>
<evidence type="ECO:0000256" key="6">
    <source>
        <dbReference type="ARBA" id="ARBA00023136"/>
    </source>
</evidence>
<feature type="transmembrane region" description="Helical" evidence="7">
    <location>
        <begin position="78"/>
        <end position="96"/>
    </location>
</feature>
<feature type="domain" description="Mechanosensitive ion channel MscS C-terminal" evidence="9">
    <location>
        <begin position="171"/>
        <end position="253"/>
    </location>
</feature>
<dbReference type="InterPro" id="IPR011014">
    <property type="entry name" value="MscS_channel_TM-2"/>
</dbReference>
<dbReference type="EMBL" id="FNRJ01000002">
    <property type="protein sequence ID" value="SEA31425.1"/>
    <property type="molecule type" value="Genomic_DNA"/>
</dbReference>